<proteinExistence type="predicted"/>
<dbReference type="OrthoDB" id="2921803at2759"/>
<dbReference type="AlphaFoldDB" id="S8DXX3"/>
<gene>
    <name evidence="2" type="ORF">FOMPIDRAFT_114941</name>
</gene>
<dbReference type="EMBL" id="KE504171">
    <property type="protein sequence ID" value="EPS97886.1"/>
    <property type="molecule type" value="Genomic_DNA"/>
</dbReference>
<sequence length="593" mass="66686">MHCHDAEAVLMTPQATFFVDYIELAAISITLRCTQRSQLSPFQSSLPPHDSAFSSSTSRNTYEMDNVPSSPRVPLEIQEHIVHFLESSSKGTFSAALVCHAWYPSATQRLYNSLEFHDDEQLHRLADLALEHPRVRQHLGFTQIAVFHGPAYSTRFPLALSGLFTTLKILRLHDLTEPLDSGFIQEMSLTFVTKLAITEVQLPRSHSRIEQLVTALRRLEELDIEHLRAETGGSDLEVARLTPTVRSPKVTVKVHCATMAFNVFHAKPMPSALFPMWGMNTVPSFDPPFRKQRSLCIAFMGWLTDVSSCRPTLSLELVRDLPQNCSWSPQREDHDVHVEDVNQVLRKAGPSLYLFKVVYSAQTLPLYDLSRNPNLTCIHFTLPYGRSWDAIADALYHMMRGITVSMGSTACISEVGIALKYKNSLGWLQEMPDSTSLSELHAVLTSPAYSNLSRAEISVFGRENCLAWGSNIFVARKWLWINCPVMRRSSSGGREGNRVEDETDKLQGSIYCNSPTLFGQRECERGHSSYVTSEYAQPNLCKTIEHPQCHHGVHINCNSSRYTQWGSDISTTAEVQALPMGHTSNKVMCEPEI</sequence>
<organism evidence="2 3">
    <name type="scientific">Fomitopsis schrenkii</name>
    <name type="common">Brown rot fungus</name>
    <dbReference type="NCBI Taxonomy" id="2126942"/>
    <lineage>
        <taxon>Eukaryota</taxon>
        <taxon>Fungi</taxon>
        <taxon>Dikarya</taxon>
        <taxon>Basidiomycota</taxon>
        <taxon>Agaricomycotina</taxon>
        <taxon>Agaricomycetes</taxon>
        <taxon>Polyporales</taxon>
        <taxon>Fomitopsis</taxon>
    </lineage>
</organism>
<protein>
    <recommendedName>
        <fullName evidence="4">F-box domain-containing protein</fullName>
    </recommendedName>
</protein>
<reference evidence="2 3" key="1">
    <citation type="journal article" date="2012" name="Science">
        <title>The Paleozoic origin of enzymatic lignin decomposition reconstructed from 31 fungal genomes.</title>
        <authorList>
            <person name="Floudas D."/>
            <person name="Binder M."/>
            <person name="Riley R."/>
            <person name="Barry K."/>
            <person name="Blanchette R.A."/>
            <person name="Henrissat B."/>
            <person name="Martinez A.T."/>
            <person name="Otillar R."/>
            <person name="Spatafora J.W."/>
            <person name="Yadav J.S."/>
            <person name="Aerts A."/>
            <person name="Benoit I."/>
            <person name="Boyd A."/>
            <person name="Carlson A."/>
            <person name="Copeland A."/>
            <person name="Coutinho P.M."/>
            <person name="de Vries R.P."/>
            <person name="Ferreira P."/>
            <person name="Findley K."/>
            <person name="Foster B."/>
            <person name="Gaskell J."/>
            <person name="Glotzer D."/>
            <person name="Gorecki P."/>
            <person name="Heitman J."/>
            <person name="Hesse C."/>
            <person name="Hori C."/>
            <person name="Igarashi K."/>
            <person name="Jurgens J.A."/>
            <person name="Kallen N."/>
            <person name="Kersten P."/>
            <person name="Kohler A."/>
            <person name="Kuees U."/>
            <person name="Kumar T.K.A."/>
            <person name="Kuo A."/>
            <person name="LaButti K."/>
            <person name="Larrondo L.F."/>
            <person name="Lindquist E."/>
            <person name="Ling A."/>
            <person name="Lombard V."/>
            <person name="Lucas S."/>
            <person name="Lundell T."/>
            <person name="Martin R."/>
            <person name="McLaughlin D.J."/>
            <person name="Morgenstern I."/>
            <person name="Morin E."/>
            <person name="Murat C."/>
            <person name="Nagy L.G."/>
            <person name="Nolan M."/>
            <person name="Ohm R.A."/>
            <person name="Patyshakuliyeva A."/>
            <person name="Rokas A."/>
            <person name="Ruiz-Duenas F.J."/>
            <person name="Sabat G."/>
            <person name="Salamov A."/>
            <person name="Samejima M."/>
            <person name="Schmutz J."/>
            <person name="Slot J.C."/>
            <person name="St John F."/>
            <person name="Stenlid J."/>
            <person name="Sun H."/>
            <person name="Sun S."/>
            <person name="Syed K."/>
            <person name="Tsang A."/>
            <person name="Wiebenga A."/>
            <person name="Young D."/>
            <person name="Pisabarro A."/>
            <person name="Eastwood D.C."/>
            <person name="Martin F."/>
            <person name="Cullen D."/>
            <person name="Grigoriev I.V."/>
            <person name="Hibbett D.S."/>
        </authorList>
    </citation>
    <scope>NUCLEOTIDE SEQUENCE</scope>
    <source>
        <strain evidence="3">FP-58527</strain>
    </source>
</reference>
<evidence type="ECO:0000256" key="1">
    <source>
        <dbReference type="SAM" id="MobiDB-lite"/>
    </source>
</evidence>
<accession>S8DXX3</accession>
<dbReference type="HOGENOM" id="CLU_460062_0_0_1"/>
<evidence type="ECO:0000313" key="2">
    <source>
        <dbReference type="EMBL" id="EPS97886.1"/>
    </source>
</evidence>
<name>S8DXX3_FOMSC</name>
<evidence type="ECO:0000313" key="3">
    <source>
        <dbReference type="Proteomes" id="UP000015241"/>
    </source>
</evidence>
<dbReference type="Proteomes" id="UP000015241">
    <property type="component" value="Unassembled WGS sequence"/>
</dbReference>
<feature type="region of interest" description="Disordered" evidence="1">
    <location>
        <begin position="40"/>
        <end position="69"/>
    </location>
</feature>
<dbReference type="InParanoid" id="S8DXX3"/>
<keyword evidence="3" id="KW-1185">Reference proteome</keyword>
<evidence type="ECO:0008006" key="4">
    <source>
        <dbReference type="Google" id="ProtNLM"/>
    </source>
</evidence>
<feature type="compositionally biased region" description="Polar residues" evidence="1">
    <location>
        <begin position="52"/>
        <end position="69"/>
    </location>
</feature>